<name>A0AAN7UGV7_9PEZI</name>
<proteinExistence type="predicted"/>
<dbReference type="Proteomes" id="UP001305414">
    <property type="component" value="Unassembled WGS sequence"/>
</dbReference>
<keyword evidence="2" id="KW-1185">Reference proteome</keyword>
<dbReference type="AlphaFoldDB" id="A0AAN7UGV7"/>
<evidence type="ECO:0000313" key="2">
    <source>
        <dbReference type="Proteomes" id="UP001305414"/>
    </source>
</evidence>
<organism evidence="1 2">
    <name type="scientific">Xylaria bambusicola</name>
    <dbReference type="NCBI Taxonomy" id="326684"/>
    <lineage>
        <taxon>Eukaryota</taxon>
        <taxon>Fungi</taxon>
        <taxon>Dikarya</taxon>
        <taxon>Ascomycota</taxon>
        <taxon>Pezizomycotina</taxon>
        <taxon>Sordariomycetes</taxon>
        <taxon>Xylariomycetidae</taxon>
        <taxon>Xylariales</taxon>
        <taxon>Xylariaceae</taxon>
        <taxon>Xylaria</taxon>
    </lineage>
</organism>
<dbReference type="EMBL" id="JAWHQM010000023">
    <property type="protein sequence ID" value="KAK5632170.1"/>
    <property type="molecule type" value="Genomic_DNA"/>
</dbReference>
<gene>
    <name evidence="1" type="ORF">RRF57_007884</name>
</gene>
<protein>
    <submittedName>
        <fullName evidence="1">Uncharacterized protein</fullName>
    </submittedName>
</protein>
<accession>A0AAN7UGV7</accession>
<evidence type="ECO:0000313" key="1">
    <source>
        <dbReference type="EMBL" id="KAK5632170.1"/>
    </source>
</evidence>
<comment type="caution">
    <text evidence="1">The sequence shown here is derived from an EMBL/GenBank/DDBJ whole genome shotgun (WGS) entry which is preliminary data.</text>
</comment>
<reference evidence="1 2" key="1">
    <citation type="submission" date="2023-10" db="EMBL/GenBank/DDBJ databases">
        <title>Draft genome sequence of Xylaria bambusicola isolate GMP-LS, the root and basal stem rot pathogen of sugarcane in Indonesia.</title>
        <authorList>
            <person name="Selvaraj P."/>
            <person name="Muralishankar V."/>
            <person name="Muruganantham S."/>
            <person name="Sp S."/>
            <person name="Haryani S."/>
            <person name="Lau K.J.X."/>
            <person name="Naqvi N.I."/>
        </authorList>
    </citation>
    <scope>NUCLEOTIDE SEQUENCE [LARGE SCALE GENOMIC DNA]</scope>
    <source>
        <strain evidence="1">GMP-LS</strain>
    </source>
</reference>
<sequence>MELVHAPTVLMAALFQARPTGTEAHELENVARDTAVSFIAYTSQGRPYYLSFLLLRYLLACRLMQLFGLDCSSSGVSYSLSGAGKGNFPNAKHSIKVIKMYSAYHLSLYSAPDQGGPPALQPNGSNISQCRPDAGNCWSYGVFWIDLTTGA</sequence>